<gene>
    <name evidence="5" type="ORF">GN277_18370</name>
</gene>
<comment type="caution">
    <text evidence="5">The sequence shown here is derived from an EMBL/GenBank/DDBJ whole genome shotgun (WGS) entry which is preliminary data.</text>
</comment>
<reference evidence="5 6" key="1">
    <citation type="submission" date="2019-12" db="EMBL/GenBank/DDBJ databases">
        <title>Sporaefaciens musculi gen. nov., sp. nov., a novel bacterium isolated from the caecum of an obese mouse.</title>
        <authorList>
            <person name="Rasmussen T.S."/>
            <person name="Streidl T."/>
            <person name="Hitch T.C.A."/>
            <person name="Wortmann E."/>
            <person name="Deptula P."/>
            <person name="Hansen M."/>
            <person name="Nielsen D.S."/>
            <person name="Clavel T."/>
            <person name="Vogensen F.K."/>
        </authorList>
    </citation>
    <scope>NUCLEOTIDE SEQUENCE [LARGE SCALE GENOMIC DNA]</scope>
    <source>
        <strain evidence="5 6">WCA-9-b2</strain>
    </source>
</reference>
<accession>A0A7X3MJ67</accession>
<dbReference type="Gene3D" id="1.10.260.40">
    <property type="entry name" value="lambda repressor-like DNA-binding domains"/>
    <property type="match status" value="1"/>
</dbReference>
<dbReference type="GO" id="GO:0003677">
    <property type="term" value="F:DNA binding"/>
    <property type="evidence" value="ECO:0007669"/>
    <property type="project" value="UniProtKB-KW"/>
</dbReference>
<evidence type="ECO:0000256" key="3">
    <source>
        <dbReference type="ARBA" id="ARBA00023163"/>
    </source>
</evidence>
<dbReference type="EMBL" id="WUQX01000001">
    <property type="protein sequence ID" value="MXP77270.1"/>
    <property type="molecule type" value="Genomic_DNA"/>
</dbReference>
<evidence type="ECO:0000313" key="5">
    <source>
        <dbReference type="EMBL" id="MXP77270.1"/>
    </source>
</evidence>
<evidence type="ECO:0000256" key="1">
    <source>
        <dbReference type="ARBA" id="ARBA00023015"/>
    </source>
</evidence>
<dbReference type="InterPro" id="IPR015927">
    <property type="entry name" value="Peptidase_S24_S26A/B/C"/>
</dbReference>
<dbReference type="CDD" id="cd06529">
    <property type="entry name" value="S24_LexA-like"/>
    <property type="match status" value="1"/>
</dbReference>
<proteinExistence type="predicted"/>
<organism evidence="5 6">
    <name type="scientific">Sporofaciens musculi</name>
    <dbReference type="NCBI Taxonomy" id="2681861"/>
    <lineage>
        <taxon>Bacteria</taxon>
        <taxon>Bacillati</taxon>
        <taxon>Bacillota</taxon>
        <taxon>Clostridia</taxon>
        <taxon>Lachnospirales</taxon>
        <taxon>Lachnospiraceae</taxon>
        <taxon>Sporofaciens</taxon>
    </lineage>
</organism>
<evidence type="ECO:0000259" key="4">
    <source>
        <dbReference type="PROSITE" id="PS50943"/>
    </source>
</evidence>
<sequence length="340" mass="38439">MGIGKRIKEARENLGLTQTELGELIGVTGSAITNYEKETSHPKESIMYKLFDALNVDANYLFQDVVNIPKKVNDVTLSEFEHIKKYRILDSYGRDLVDMVLNKETERMEALEKDSQKDSEPLEFPTLDSEHLTRTLNYYQRLASAGTGQIVFDDVPVDLIEIPDIPKYDKVKYAIGVNGDSMEPLYYDGDILLVEPMQDIRVDDIGLFIVDGESLVKKRGKKSLISLNKKKHYPEIPITEETRCLGRVVDKISTSNSSLDKQNEIFKQFKALETQNAAYAELNAEDISALEKGRDLLWAQALGIDKKESKNSPDISTLDPKDLAALERGKIKMFKPEKNA</sequence>
<dbReference type="Pfam" id="PF12844">
    <property type="entry name" value="HTH_19"/>
    <property type="match status" value="1"/>
</dbReference>
<evidence type="ECO:0000256" key="2">
    <source>
        <dbReference type="ARBA" id="ARBA00023125"/>
    </source>
</evidence>
<dbReference type="Pfam" id="PF00717">
    <property type="entry name" value="Peptidase_S24"/>
    <property type="match status" value="1"/>
</dbReference>
<dbReference type="CDD" id="cd00093">
    <property type="entry name" value="HTH_XRE"/>
    <property type="match status" value="1"/>
</dbReference>
<keyword evidence="2" id="KW-0238">DNA-binding</keyword>
<name>A0A7X3MJ67_9FIRM</name>
<feature type="domain" description="HTH cro/C1-type" evidence="4">
    <location>
        <begin position="7"/>
        <end position="61"/>
    </location>
</feature>
<dbReference type="AlphaFoldDB" id="A0A7X3MJ67"/>
<dbReference type="PROSITE" id="PS50943">
    <property type="entry name" value="HTH_CROC1"/>
    <property type="match status" value="1"/>
</dbReference>
<dbReference type="Proteomes" id="UP000460412">
    <property type="component" value="Unassembled WGS sequence"/>
</dbReference>
<dbReference type="InterPro" id="IPR036286">
    <property type="entry name" value="LexA/Signal_pep-like_sf"/>
</dbReference>
<keyword evidence="3" id="KW-0804">Transcription</keyword>
<keyword evidence="6" id="KW-1185">Reference proteome</keyword>
<dbReference type="InterPro" id="IPR039418">
    <property type="entry name" value="LexA-like"/>
</dbReference>
<protein>
    <submittedName>
        <fullName evidence="5">Helix-turn-helix domain-containing protein</fullName>
    </submittedName>
</protein>
<dbReference type="Gene3D" id="2.10.109.10">
    <property type="entry name" value="Umud Fragment, subunit A"/>
    <property type="match status" value="1"/>
</dbReference>
<dbReference type="RefSeq" id="WP_159752461.1">
    <property type="nucleotide sequence ID" value="NZ_WUQX01000001.1"/>
</dbReference>
<dbReference type="PANTHER" id="PTHR40661:SF1">
    <property type="entry name" value="HTH CRO_C1-TYPE DOMAIN-CONTAINING PROTEIN"/>
    <property type="match status" value="1"/>
</dbReference>
<dbReference type="InterPro" id="IPR010982">
    <property type="entry name" value="Lambda_DNA-bd_dom_sf"/>
</dbReference>
<keyword evidence="1" id="KW-0805">Transcription regulation</keyword>
<dbReference type="SMART" id="SM00530">
    <property type="entry name" value="HTH_XRE"/>
    <property type="match status" value="1"/>
</dbReference>
<dbReference type="InterPro" id="IPR001387">
    <property type="entry name" value="Cro/C1-type_HTH"/>
</dbReference>
<dbReference type="SUPFAM" id="SSF51306">
    <property type="entry name" value="LexA/Signal peptidase"/>
    <property type="match status" value="1"/>
</dbReference>
<dbReference type="PANTHER" id="PTHR40661">
    <property type="match status" value="1"/>
</dbReference>
<dbReference type="SUPFAM" id="SSF47413">
    <property type="entry name" value="lambda repressor-like DNA-binding domains"/>
    <property type="match status" value="1"/>
</dbReference>
<evidence type="ECO:0000313" key="6">
    <source>
        <dbReference type="Proteomes" id="UP000460412"/>
    </source>
</evidence>